<dbReference type="SMART" id="SM00443">
    <property type="entry name" value="G_patch"/>
    <property type="match status" value="1"/>
</dbReference>
<dbReference type="PANTHER" id="PTHR47251">
    <property type="entry name" value="FINGER DOMAIN PROTEIN, PUTATIVE (AFU_ORTHOLOGUE AFUA_3G04180)-RELATED"/>
    <property type="match status" value="1"/>
</dbReference>
<feature type="domain" description="G-patch" evidence="2">
    <location>
        <begin position="7"/>
        <end position="53"/>
    </location>
</feature>
<dbReference type="SUPFAM" id="SSF57667">
    <property type="entry name" value="beta-beta-alpha zinc fingers"/>
    <property type="match status" value="1"/>
</dbReference>
<keyword evidence="1" id="KW-0175">Coiled coil</keyword>
<evidence type="ECO:0000256" key="1">
    <source>
        <dbReference type="SAM" id="Coils"/>
    </source>
</evidence>
<dbReference type="PROSITE" id="PS50174">
    <property type="entry name" value="G_PATCH"/>
    <property type="match status" value="1"/>
</dbReference>
<dbReference type="InterPro" id="IPR036236">
    <property type="entry name" value="Znf_C2H2_sf"/>
</dbReference>
<dbReference type="PROSITE" id="PS00028">
    <property type="entry name" value="ZINC_FINGER_C2H2_1"/>
    <property type="match status" value="1"/>
</dbReference>
<sequence length="240" mass="26511">MEPALDASNRGFQLLQKMGWRNGTGLGKHEQGIVEPIKMKENLVCLGLGKAEEYDAMNEQATKERRKLDSEVVETTEATQVRLEKAARDDQIKSDVKAIESAFFCQDCQKQYKTVKEMENHLSSYDHHHRKRLQELKKSSLSTDELELKRKREQQHEAMVLQKRIENAAAVAAGSSVAQSQKESSTSSAVDNTLQRGKLATTKIGFSFGGKAKAKGTVGAFGAKKSPKKIVTLASAFASP</sequence>
<evidence type="ECO:0000313" key="3">
    <source>
        <dbReference type="EnsemblProtists" id="PYU1_T009761"/>
    </source>
</evidence>
<dbReference type="EnsemblProtists" id="PYU1_T009761">
    <property type="protein sequence ID" value="PYU1_T009761"/>
    <property type="gene ID" value="PYU1_G009743"/>
</dbReference>
<dbReference type="STRING" id="431595.K3WXR3"/>
<dbReference type="Pfam" id="PF01585">
    <property type="entry name" value="G-patch"/>
    <property type="match status" value="1"/>
</dbReference>
<dbReference type="eggNOG" id="KOG2184">
    <property type="taxonomic scope" value="Eukaryota"/>
</dbReference>
<protein>
    <recommendedName>
        <fullName evidence="2">G-patch domain-containing protein</fullName>
    </recommendedName>
</protein>
<dbReference type="OMA" id="RWTNGRQ"/>
<dbReference type="InterPro" id="IPR013087">
    <property type="entry name" value="Znf_C2H2_type"/>
</dbReference>
<dbReference type="HOGENOM" id="CLU_051088_0_0_1"/>
<dbReference type="AlphaFoldDB" id="K3WXR3"/>
<reference evidence="4" key="2">
    <citation type="submission" date="2010-04" db="EMBL/GenBank/DDBJ databases">
        <authorList>
            <person name="Buell R."/>
            <person name="Hamilton J."/>
            <person name="Hostetler J."/>
        </authorList>
    </citation>
    <scope>NUCLEOTIDE SEQUENCE [LARGE SCALE GENOMIC DNA]</scope>
    <source>
        <strain evidence="4">DAOM:BR144</strain>
    </source>
</reference>
<dbReference type="EMBL" id="GL376615">
    <property type="status" value="NOT_ANNOTATED_CDS"/>
    <property type="molecule type" value="Genomic_DNA"/>
</dbReference>
<proteinExistence type="predicted"/>
<dbReference type="InParanoid" id="K3WXR3"/>
<dbReference type="Proteomes" id="UP000019132">
    <property type="component" value="Unassembled WGS sequence"/>
</dbReference>
<feature type="coiled-coil region" evidence="1">
    <location>
        <begin position="51"/>
        <end position="78"/>
    </location>
</feature>
<dbReference type="InterPro" id="IPR000467">
    <property type="entry name" value="G_patch_dom"/>
</dbReference>
<name>K3WXR3_GLOUD</name>
<dbReference type="VEuPathDB" id="FungiDB:PYU1_G009743"/>
<evidence type="ECO:0000259" key="2">
    <source>
        <dbReference type="PROSITE" id="PS50174"/>
    </source>
</evidence>
<keyword evidence="4" id="KW-1185">Reference proteome</keyword>
<reference evidence="3" key="3">
    <citation type="submission" date="2015-02" db="UniProtKB">
        <authorList>
            <consortium name="EnsemblProtists"/>
        </authorList>
    </citation>
    <scope>IDENTIFICATION</scope>
    <source>
        <strain evidence="3">DAOM BR144</strain>
    </source>
</reference>
<dbReference type="GO" id="GO:0003676">
    <property type="term" value="F:nucleic acid binding"/>
    <property type="evidence" value="ECO:0007669"/>
    <property type="project" value="InterPro"/>
</dbReference>
<evidence type="ECO:0000313" key="4">
    <source>
        <dbReference type="Proteomes" id="UP000019132"/>
    </source>
</evidence>
<reference evidence="4" key="1">
    <citation type="journal article" date="2010" name="Genome Biol.">
        <title>Genome sequence of the necrotrophic plant pathogen Pythium ultimum reveals original pathogenicity mechanisms and effector repertoire.</title>
        <authorList>
            <person name="Levesque C.A."/>
            <person name="Brouwer H."/>
            <person name="Cano L."/>
            <person name="Hamilton J.P."/>
            <person name="Holt C."/>
            <person name="Huitema E."/>
            <person name="Raffaele S."/>
            <person name="Robideau G.P."/>
            <person name="Thines M."/>
            <person name="Win J."/>
            <person name="Zerillo M.M."/>
            <person name="Beakes G.W."/>
            <person name="Boore J.L."/>
            <person name="Busam D."/>
            <person name="Dumas B."/>
            <person name="Ferriera S."/>
            <person name="Fuerstenberg S.I."/>
            <person name="Gachon C.M."/>
            <person name="Gaulin E."/>
            <person name="Govers F."/>
            <person name="Grenville-Briggs L."/>
            <person name="Horner N."/>
            <person name="Hostetler J."/>
            <person name="Jiang R.H."/>
            <person name="Johnson J."/>
            <person name="Krajaejun T."/>
            <person name="Lin H."/>
            <person name="Meijer H.J."/>
            <person name="Moore B."/>
            <person name="Morris P."/>
            <person name="Phuntmart V."/>
            <person name="Puiu D."/>
            <person name="Shetty J."/>
            <person name="Stajich J.E."/>
            <person name="Tripathy S."/>
            <person name="Wawra S."/>
            <person name="van West P."/>
            <person name="Whitty B.R."/>
            <person name="Coutinho P.M."/>
            <person name="Henrissat B."/>
            <person name="Martin F."/>
            <person name="Thomas P.D."/>
            <person name="Tyler B.M."/>
            <person name="De Vries R.P."/>
            <person name="Kamoun S."/>
            <person name="Yandell M."/>
            <person name="Tisserat N."/>
            <person name="Buell C.R."/>
        </authorList>
    </citation>
    <scope>NUCLEOTIDE SEQUENCE</scope>
    <source>
        <strain evidence="4">DAOM:BR144</strain>
    </source>
</reference>
<organism evidence="3 4">
    <name type="scientific">Globisporangium ultimum (strain ATCC 200006 / CBS 805.95 / DAOM BR144)</name>
    <name type="common">Pythium ultimum</name>
    <dbReference type="NCBI Taxonomy" id="431595"/>
    <lineage>
        <taxon>Eukaryota</taxon>
        <taxon>Sar</taxon>
        <taxon>Stramenopiles</taxon>
        <taxon>Oomycota</taxon>
        <taxon>Peronosporomycetes</taxon>
        <taxon>Pythiales</taxon>
        <taxon>Pythiaceae</taxon>
        <taxon>Globisporangium</taxon>
    </lineage>
</organism>
<dbReference type="PANTHER" id="PTHR47251:SF1">
    <property type="entry name" value="FINGER DOMAIN PROTEIN, PUTATIVE (AFU_ORTHOLOGUE AFUA_3G04180)-RELATED"/>
    <property type="match status" value="1"/>
</dbReference>
<accession>K3WXR3</accession>